<dbReference type="Pfam" id="PF03992">
    <property type="entry name" value="ABM"/>
    <property type="match status" value="1"/>
</dbReference>
<protein>
    <recommendedName>
        <fullName evidence="1">ABM domain-containing protein</fullName>
    </recommendedName>
</protein>
<sequence>MIVISGYVDFQSSEEIERMQADGIKMVEATREETGCIEYGFALDMLNPCRMRIYETWADQAALDAHMASPHMAVFNGVIASAKLAGASVLAYPASEPKKLI</sequence>
<gene>
    <name evidence="2" type="ORF">MNBD_ALPHA06-1357</name>
</gene>
<proteinExistence type="predicted"/>
<reference evidence="2" key="1">
    <citation type="submission" date="2018-06" db="EMBL/GenBank/DDBJ databases">
        <authorList>
            <person name="Zhirakovskaya E."/>
        </authorList>
    </citation>
    <scope>NUCLEOTIDE SEQUENCE</scope>
</reference>
<dbReference type="PROSITE" id="PS51725">
    <property type="entry name" value="ABM"/>
    <property type="match status" value="1"/>
</dbReference>
<dbReference type="Gene3D" id="3.30.70.100">
    <property type="match status" value="1"/>
</dbReference>
<evidence type="ECO:0000259" key="1">
    <source>
        <dbReference type="PROSITE" id="PS51725"/>
    </source>
</evidence>
<dbReference type="InterPro" id="IPR011008">
    <property type="entry name" value="Dimeric_a/b-barrel"/>
</dbReference>
<name>A0A3B0SMK3_9ZZZZ</name>
<evidence type="ECO:0000313" key="2">
    <source>
        <dbReference type="EMBL" id="VAW02227.1"/>
    </source>
</evidence>
<organism evidence="2">
    <name type="scientific">hydrothermal vent metagenome</name>
    <dbReference type="NCBI Taxonomy" id="652676"/>
    <lineage>
        <taxon>unclassified sequences</taxon>
        <taxon>metagenomes</taxon>
        <taxon>ecological metagenomes</taxon>
    </lineage>
</organism>
<accession>A0A3B0SMK3</accession>
<dbReference type="SUPFAM" id="SSF54909">
    <property type="entry name" value="Dimeric alpha+beta barrel"/>
    <property type="match status" value="1"/>
</dbReference>
<dbReference type="AlphaFoldDB" id="A0A3B0SMK3"/>
<feature type="domain" description="ABM" evidence="1">
    <location>
        <begin position="2"/>
        <end position="92"/>
    </location>
</feature>
<dbReference type="EMBL" id="UOEE01000335">
    <property type="protein sequence ID" value="VAW02227.1"/>
    <property type="molecule type" value="Genomic_DNA"/>
</dbReference>
<dbReference type="InterPro" id="IPR007138">
    <property type="entry name" value="ABM_dom"/>
</dbReference>